<evidence type="ECO:0000313" key="1">
    <source>
        <dbReference type="EMBL" id="KAL0973227.1"/>
    </source>
</evidence>
<name>A0ABD0WII0_UMBPY</name>
<dbReference type="AlphaFoldDB" id="A0ABD0WII0"/>
<comment type="caution">
    <text evidence="1">The sequence shown here is derived from an EMBL/GenBank/DDBJ whole genome shotgun (WGS) entry which is preliminary data.</text>
</comment>
<organism evidence="1 2">
    <name type="scientific">Umbra pygmaea</name>
    <name type="common">Eastern mudminnow</name>
    <dbReference type="NCBI Taxonomy" id="75934"/>
    <lineage>
        <taxon>Eukaryota</taxon>
        <taxon>Metazoa</taxon>
        <taxon>Chordata</taxon>
        <taxon>Craniata</taxon>
        <taxon>Vertebrata</taxon>
        <taxon>Euteleostomi</taxon>
        <taxon>Actinopterygii</taxon>
        <taxon>Neopterygii</taxon>
        <taxon>Teleostei</taxon>
        <taxon>Protacanthopterygii</taxon>
        <taxon>Esociformes</taxon>
        <taxon>Umbridae</taxon>
        <taxon>Umbra</taxon>
    </lineage>
</organism>
<accession>A0ABD0WII0</accession>
<evidence type="ECO:0000313" key="2">
    <source>
        <dbReference type="Proteomes" id="UP001557470"/>
    </source>
</evidence>
<dbReference type="EMBL" id="JAGEUA010000006">
    <property type="protein sequence ID" value="KAL0973227.1"/>
    <property type="molecule type" value="Genomic_DNA"/>
</dbReference>
<dbReference type="Proteomes" id="UP001557470">
    <property type="component" value="Unassembled WGS sequence"/>
</dbReference>
<sequence>MPDVLGQREFTAIRQNQDEVERTDAIFGICLYRIGESRTPQTPLPRLSKGGDFNQLYRAKQQNPRSNLACRKGLYTYEAAVLQMSQWWGLSRSCGTSR</sequence>
<keyword evidence="2" id="KW-1185">Reference proteome</keyword>
<protein>
    <submittedName>
        <fullName evidence="1">Uncharacterized protein</fullName>
    </submittedName>
</protein>
<reference evidence="1 2" key="1">
    <citation type="submission" date="2024-06" db="EMBL/GenBank/DDBJ databases">
        <authorList>
            <person name="Pan Q."/>
            <person name="Wen M."/>
            <person name="Jouanno E."/>
            <person name="Zahm M."/>
            <person name="Klopp C."/>
            <person name="Cabau C."/>
            <person name="Louis A."/>
            <person name="Berthelot C."/>
            <person name="Parey E."/>
            <person name="Roest Crollius H."/>
            <person name="Montfort J."/>
            <person name="Robinson-Rechavi M."/>
            <person name="Bouchez O."/>
            <person name="Lampietro C."/>
            <person name="Lopez Roques C."/>
            <person name="Donnadieu C."/>
            <person name="Postlethwait J."/>
            <person name="Bobe J."/>
            <person name="Verreycken H."/>
            <person name="Guiguen Y."/>
        </authorList>
    </citation>
    <scope>NUCLEOTIDE SEQUENCE [LARGE SCALE GENOMIC DNA]</scope>
    <source>
        <strain evidence="1">Up_M1</strain>
        <tissue evidence="1">Testis</tissue>
    </source>
</reference>
<gene>
    <name evidence="1" type="ORF">UPYG_G00200680</name>
</gene>
<proteinExistence type="predicted"/>